<evidence type="ECO:0000256" key="1">
    <source>
        <dbReference type="ARBA" id="ARBA00012392"/>
    </source>
</evidence>
<evidence type="ECO:0000313" key="8">
    <source>
        <dbReference type="EMBL" id="MDQ0291821.1"/>
    </source>
</evidence>
<dbReference type="AlphaFoldDB" id="A0AAE4AQQ6"/>
<dbReference type="PRINTS" id="PR01020">
    <property type="entry name" value="LPSBIOSNTHSS"/>
</dbReference>
<reference evidence="8" key="1">
    <citation type="submission" date="2023-07" db="EMBL/GenBank/DDBJ databases">
        <title>Genomic Encyclopedia of Type Strains, Phase IV (KMG-IV): sequencing the most valuable type-strain genomes for metagenomic binning, comparative biology and taxonomic classification.</title>
        <authorList>
            <person name="Goeker M."/>
        </authorList>
    </citation>
    <scope>NUCLEOTIDE SEQUENCE</scope>
    <source>
        <strain evidence="8">DSM 24202</strain>
    </source>
</reference>
<dbReference type="GO" id="GO:0004595">
    <property type="term" value="F:pantetheine-phosphate adenylyltransferase activity"/>
    <property type="evidence" value="ECO:0007669"/>
    <property type="project" value="UniProtKB-EC"/>
</dbReference>
<evidence type="ECO:0000256" key="4">
    <source>
        <dbReference type="ARBA" id="ARBA00022842"/>
    </source>
</evidence>
<dbReference type="InterPro" id="IPR014729">
    <property type="entry name" value="Rossmann-like_a/b/a_fold"/>
</dbReference>
<accession>A0AAE4AQQ6</accession>
<keyword evidence="9" id="KW-1185">Reference proteome</keyword>
<evidence type="ECO:0000313" key="9">
    <source>
        <dbReference type="Proteomes" id="UP001238163"/>
    </source>
</evidence>
<dbReference type="InterPro" id="IPR004821">
    <property type="entry name" value="Cyt_trans-like"/>
</dbReference>
<feature type="domain" description="Cytidyltransferase-like" evidence="7">
    <location>
        <begin position="224"/>
        <end position="345"/>
    </location>
</feature>
<dbReference type="PANTHER" id="PTHR21174">
    <property type="match status" value="1"/>
</dbReference>
<dbReference type="SUPFAM" id="SSF52374">
    <property type="entry name" value="Nucleotidylyl transferase"/>
    <property type="match status" value="1"/>
</dbReference>
<keyword evidence="3" id="KW-0963">Cytoplasm</keyword>
<keyword evidence="4" id="KW-0460">Magnesium</keyword>
<protein>
    <recommendedName>
        <fullName evidence="2">Phosphopantetheine adenylyltransferase</fullName>
        <ecNumber evidence="1">2.7.7.3</ecNumber>
    </recommendedName>
</protein>
<sequence>MEYSRASLNPVSPMGGTGVCQKEKRIREILAERNPYGLDLGGKWLDRVFAAYRQPHRYFHTLDHLLSICEQIRETVWEREELAAQLLLTALFHDVVWFPQGGDSEERSEAAYLYILAALGEPLPAEAKESIRRTILSTKYQDDVSELAALFHGYDCRVIIHGDYVDLLAYEFQIFREFQYLNMIDYRKGRSAFFQRFAKRYPQCRSTMNFLIEYLERRRPRVGIYAGTFSPFHIGHLSILEKAEMMFDKVIVAVGINPQKHVERDERLDVSLPFHEVVYFDTLMVDLLEKESAFCDVTLVRGLRNGYDLDYEMNQLCFMQQMRPDTHAVYIPCDKKLEHVSSSALKGMSRFPNLHGRDSFYYPKKFDYFRQPLQELFGF</sequence>
<dbReference type="NCBIfam" id="TIGR00125">
    <property type="entry name" value="cyt_tran_rel"/>
    <property type="match status" value="1"/>
</dbReference>
<dbReference type="InterPro" id="IPR001980">
    <property type="entry name" value="PPAT"/>
</dbReference>
<dbReference type="EMBL" id="JAUSVL010000001">
    <property type="protein sequence ID" value="MDQ0291821.1"/>
    <property type="molecule type" value="Genomic_DNA"/>
</dbReference>
<keyword evidence="8" id="KW-0548">Nucleotidyltransferase</keyword>
<dbReference type="Pfam" id="PF01467">
    <property type="entry name" value="CTP_transf_like"/>
    <property type="match status" value="1"/>
</dbReference>
<dbReference type="RefSeq" id="WP_307265164.1">
    <property type="nucleotide sequence ID" value="NZ_JAUSVL010000001.1"/>
</dbReference>
<dbReference type="InterPro" id="IPR009218">
    <property type="entry name" value="HD_phosphohydro"/>
</dbReference>
<evidence type="ECO:0000259" key="7">
    <source>
        <dbReference type="Pfam" id="PF01467"/>
    </source>
</evidence>
<dbReference type="SUPFAM" id="SSF109604">
    <property type="entry name" value="HD-domain/PDEase-like"/>
    <property type="match status" value="1"/>
</dbReference>
<name>A0AAE4AQQ6_9BACT</name>
<dbReference type="Proteomes" id="UP001238163">
    <property type="component" value="Unassembled WGS sequence"/>
</dbReference>
<dbReference type="Gene3D" id="3.40.50.620">
    <property type="entry name" value="HUPs"/>
    <property type="match status" value="1"/>
</dbReference>
<comment type="catalytic activity">
    <reaction evidence="6">
        <text>(R)-4'-phosphopantetheine + ATP + H(+) = 3'-dephospho-CoA + diphosphate</text>
        <dbReference type="Rhea" id="RHEA:19801"/>
        <dbReference type="ChEBI" id="CHEBI:15378"/>
        <dbReference type="ChEBI" id="CHEBI:30616"/>
        <dbReference type="ChEBI" id="CHEBI:33019"/>
        <dbReference type="ChEBI" id="CHEBI:57328"/>
        <dbReference type="ChEBI" id="CHEBI:61723"/>
        <dbReference type="EC" id="2.7.7.3"/>
    </reaction>
</comment>
<keyword evidence="8" id="KW-0808">Transferase</keyword>
<evidence type="ECO:0000256" key="5">
    <source>
        <dbReference type="ARBA" id="ARBA00022993"/>
    </source>
</evidence>
<evidence type="ECO:0000256" key="3">
    <source>
        <dbReference type="ARBA" id="ARBA00022490"/>
    </source>
</evidence>
<organism evidence="8 9">
    <name type="scientific">Oligosphaera ethanolica</name>
    <dbReference type="NCBI Taxonomy" id="760260"/>
    <lineage>
        <taxon>Bacteria</taxon>
        <taxon>Pseudomonadati</taxon>
        <taxon>Lentisphaerota</taxon>
        <taxon>Oligosphaeria</taxon>
        <taxon>Oligosphaerales</taxon>
        <taxon>Oligosphaeraceae</taxon>
        <taxon>Oligosphaera</taxon>
    </lineage>
</organism>
<comment type="caution">
    <text evidence="8">The sequence shown here is derived from an EMBL/GenBank/DDBJ whole genome shotgun (WGS) entry which is preliminary data.</text>
</comment>
<dbReference type="GO" id="GO:0015937">
    <property type="term" value="P:coenzyme A biosynthetic process"/>
    <property type="evidence" value="ECO:0007669"/>
    <property type="project" value="UniProtKB-KW"/>
</dbReference>
<dbReference type="EC" id="2.7.7.3" evidence="1"/>
<evidence type="ECO:0000256" key="2">
    <source>
        <dbReference type="ARBA" id="ARBA00013868"/>
    </source>
</evidence>
<dbReference type="PANTHER" id="PTHR21174:SF0">
    <property type="entry name" value="HD PHOSPHOHYDROLASE FAMILY PROTEIN-RELATED"/>
    <property type="match status" value="1"/>
</dbReference>
<evidence type="ECO:0000256" key="6">
    <source>
        <dbReference type="ARBA" id="ARBA00029346"/>
    </source>
</evidence>
<proteinExistence type="predicted"/>
<gene>
    <name evidence="8" type="ORF">J3R75_003928</name>
</gene>
<keyword evidence="5" id="KW-0173">Coenzyme A biosynthesis</keyword>